<organism evidence="1">
    <name type="scientific">Arion vulgaris</name>
    <dbReference type="NCBI Taxonomy" id="1028688"/>
    <lineage>
        <taxon>Eukaryota</taxon>
        <taxon>Metazoa</taxon>
        <taxon>Spiralia</taxon>
        <taxon>Lophotrochozoa</taxon>
        <taxon>Mollusca</taxon>
        <taxon>Gastropoda</taxon>
        <taxon>Heterobranchia</taxon>
        <taxon>Euthyneura</taxon>
        <taxon>Panpulmonata</taxon>
        <taxon>Eupulmonata</taxon>
        <taxon>Stylommatophora</taxon>
        <taxon>Helicina</taxon>
        <taxon>Arionoidea</taxon>
        <taxon>Arionidae</taxon>
        <taxon>Arion</taxon>
    </lineage>
</organism>
<sequence length="141" mass="15457">KLVRDILNGTVTFSQKVAGDDDEYIQTNYDYYGSHDGEGGNYSTGVTSPESDILLSVASGGDENMRLSDETRQESFFIGNDRASSPGFFTPEAIAINLDRKVSGSKNIELYDFHNIGSNVVTDSNLDNVNFEGERRLSGLK</sequence>
<dbReference type="EMBL" id="HACG01050870">
    <property type="protein sequence ID" value="CEK97735.1"/>
    <property type="molecule type" value="Transcribed_RNA"/>
</dbReference>
<accession>A0A0B7BZW0</accession>
<evidence type="ECO:0000313" key="1">
    <source>
        <dbReference type="EMBL" id="CEK97735.1"/>
    </source>
</evidence>
<feature type="non-terminal residue" evidence="1">
    <location>
        <position position="1"/>
    </location>
</feature>
<name>A0A0B7BZW0_9EUPU</name>
<dbReference type="AlphaFoldDB" id="A0A0B7BZW0"/>
<feature type="non-terminal residue" evidence="1">
    <location>
        <position position="141"/>
    </location>
</feature>
<reference evidence="1" key="1">
    <citation type="submission" date="2014-12" db="EMBL/GenBank/DDBJ databases">
        <title>Insight into the proteome of Arion vulgaris.</title>
        <authorList>
            <person name="Aradska J."/>
            <person name="Bulat T."/>
            <person name="Smidak R."/>
            <person name="Sarate P."/>
            <person name="Gangsoo J."/>
            <person name="Sialana F."/>
            <person name="Bilban M."/>
            <person name="Lubec G."/>
        </authorList>
    </citation>
    <scope>NUCLEOTIDE SEQUENCE</scope>
    <source>
        <tissue evidence="1">Skin</tissue>
    </source>
</reference>
<gene>
    <name evidence="1" type="primary">ORF216737</name>
</gene>
<proteinExistence type="predicted"/>
<protein>
    <submittedName>
        <fullName evidence="1">Uncharacterized protein</fullName>
    </submittedName>
</protein>